<dbReference type="PANTHER" id="PTHR43075">
    <property type="entry name" value="FORMATE LYASE ACTIVATING ENZYME, PUTATIVE (AFU_ORTHOLOGUE AFUA_2G15630)-RELATED"/>
    <property type="match status" value="1"/>
</dbReference>
<dbReference type="PIRSF" id="PIRSF004869">
    <property type="entry name" value="PflX_prd"/>
    <property type="match status" value="1"/>
</dbReference>
<dbReference type="InterPro" id="IPR040085">
    <property type="entry name" value="MJ0674-like"/>
</dbReference>
<dbReference type="SUPFAM" id="SSF102114">
    <property type="entry name" value="Radical SAM enzymes"/>
    <property type="match status" value="1"/>
</dbReference>
<evidence type="ECO:0000256" key="1">
    <source>
        <dbReference type="ARBA" id="ARBA00022691"/>
    </source>
</evidence>
<protein>
    <submittedName>
        <fullName evidence="7">Radical SAM protein</fullName>
    </submittedName>
</protein>
<keyword evidence="1" id="KW-0949">S-adenosyl-L-methionine</keyword>
<dbReference type="EMBL" id="JANSKA010000002">
    <property type="protein sequence ID" value="MCR9036123.1"/>
    <property type="molecule type" value="Genomic_DNA"/>
</dbReference>
<dbReference type="SFLD" id="SFLDG01099">
    <property type="entry name" value="Uncharacterised_Radical_SAM_Su"/>
    <property type="match status" value="1"/>
</dbReference>
<evidence type="ECO:0000256" key="4">
    <source>
        <dbReference type="ARBA" id="ARBA00023014"/>
    </source>
</evidence>
<gene>
    <name evidence="7" type="ORF">NVS32_04085</name>
</gene>
<sequence>MAGMEGLLAKLDASSYDACELCPRRCGAARSQGKAGICGATATPRVARAALHFWEEPPISGEAGSGAIFFTGCPLRCRFCQNHQISQEGFGLAVSTSRIAEMMLELEAQGALNINLVTPLHFAPTVRKAVLLARENGLAIPTVCNTSGYELPEVVRAMSDVIDIWLTDFKYASPTLAGSLSAARDYPSVAAAALVEMVSSVDAAGGRLVGEDGAMKRGVIVRHLVLPGHVDDSCAVLDRVWETCGNAADLSVMNQYTPNDTCRKACGDLARAVTDEEYEIVLCHADDLGFENIWWQEGGTVSESFVPAFDATGVEGPELPGTQEAAPSLPSGRKGV</sequence>
<dbReference type="Proteomes" id="UP001204320">
    <property type="component" value="Unassembled WGS sequence"/>
</dbReference>
<keyword evidence="2" id="KW-0479">Metal-binding</keyword>
<evidence type="ECO:0000259" key="6">
    <source>
        <dbReference type="Pfam" id="PF04055"/>
    </source>
</evidence>
<keyword evidence="8" id="KW-1185">Reference proteome</keyword>
<reference evidence="7 8" key="1">
    <citation type="submission" date="2022-08" db="EMBL/GenBank/DDBJ databases">
        <title>Tractidigestivibacter montrealensis type strain KD21.</title>
        <authorList>
            <person name="Diop K."/>
            <person name="Richard C."/>
            <person name="Routy B."/>
        </authorList>
    </citation>
    <scope>NUCLEOTIDE SEQUENCE [LARGE SCALE GENOMIC DNA]</scope>
    <source>
        <strain evidence="7 8">KD21</strain>
    </source>
</reference>
<dbReference type="PANTHER" id="PTHR43075:SF1">
    <property type="entry name" value="FORMATE LYASE ACTIVATING ENZYME, PUTATIVE (AFU_ORTHOLOGUE AFUA_2G15630)-RELATED"/>
    <property type="match status" value="1"/>
</dbReference>
<evidence type="ECO:0000256" key="5">
    <source>
        <dbReference type="SAM" id="MobiDB-lite"/>
    </source>
</evidence>
<keyword evidence="3" id="KW-0408">Iron</keyword>
<accession>A0ABT1Z7F2</accession>
<organism evidence="7 8">
    <name type="scientific">Tractidigestivibacter montrealensis</name>
    <dbReference type="NCBI Taxonomy" id="2972466"/>
    <lineage>
        <taxon>Bacteria</taxon>
        <taxon>Bacillati</taxon>
        <taxon>Actinomycetota</taxon>
        <taxon>Coriobacteriia</taxon>
        <taxon>Coriobacteriales</taxon>
        <taxon>Atopobiaceae</taxon>
        <taxon>Tractidigestivibacter</taxon>
    </lineage>
</organism>
<dbReference type="InterPro" id="IPR058240">
    <property type="entry name" value="rSAM_sf"/>
</dbReference>
<dbReference type="InterPro" id="IPR007197">
    <property type="entry name" value="rSAM"/>
</dbReference>
<evidence type="ECO:0000256" key="3">
    <source>
        <dbReference type="ARBA" id="ARBA00023004"/>
    </source>
</evidence>
<evidence type="ECO:0000313" key="7">
    <source>
        <dbReference type="EMBL" id="MCR9036123.1"/>
    </source>
</evidence>
<evidence type="ECO:0000256" key="2">
    <source>
        <dbReference type="ARBA" id="ARBA00022723"/>
    </source>
</evidence>
<comment type="caution">
    <text evidence="7">The sequence shown here is derived from an EMBL/GenBank/DDBJ whole genome shotgun (WGS) entry which is preliminary data.</text>
</comment>
<keyword evidence="4" id="KW-0411">Iron-sulfur</keyword>
<dbReference type="InterPro" id="IPR013785">
    <property type="entry name" value="Aldolase_TIM"/>
</dbReference>
<dbReference type="Gene3D" id="3.20.20.70">
    <property type="entry name" value="Aldolase class I"/>
    <property type="match status" value="1"/>
</dbReference>
<dbReference type="Pfam" id="PF04055">
    <property type="entry name" value="Radical_SAM"/>
    <property type="match status" value="1"/>
</dbReference>
<feature type="region of interest" description="Disordered" evidence="5">
    <location>
        <begin position="313"/>
        <end position="336"/>
    </location>
</feature>
<dbReference type="InterPro" id="IPR016431">
    <property type="entry name" value="Pyrv-formate_lyase-activ_prd"/>
</dbReference>
<dbReference type="SFLD" id="SFLDS00029">
    <property type="entry name" value="Radical_SAM"/>
    <property type="match status" value="1"/>
</dbReference>
<evidence type="ECO:0000313" key="8">
    <source>
        <dbReference type="Proteomes" id="UP001204320"/>
    </source>
</evidence>
<proteinExistence type="predicted"/>
<name>A0ABT1Z7F2_9ACTN</name>
<feature type="domain" description="Radical SAM core" evidence="6">
    <location>
        <begin position="68"/>
        <end position="165"/>
    </location>
</feature>
<dbReference type="RefSeq" id="WP_258498801.1">
    <property type="nucleotide sequence ID" value="NZ_JANSKA010000002.1"/>
</dbReference>